<proteinExistence type="predicted"/>
<feature type="transmembrane region" description="Helical" evidence="1">
    <location>
        <begin position="38"/>
        <end position="56"/>
    </location>
</feature>
<feature type="transmembrane region" description="Helical" evidence="1">
    <location>
        <begin position="169"/>
        <end position="189"/>
    </location>
</feature>
<keyword evidence="1" id="KW-1133">Transmembrane helix</keyword>
<dbReference type="AlphaFoldDB" id="A0A2W4CG63"/>
<gene>
    <name evidence="2" type="ORF">CPY51_18755</name>
</gene>
<dbReference type="RefSeq" id="WP_111161753.1">
    <property type="nucleotide sequence ID" value="NZ_PCDP01000038.1"/>
</dbReference>
<sequence>MPTFKEVQYYLAGLWLLIRMDQRGFHYLDISDRGVTRSFWAILWCVPPIGISWLWWQQAYLSEMPPQTSVGLAFFLRLGLVEAANWLVPLILAGLLLLVFKIGDKFAPIVVAVNWLGIPLAYMNALLIALIAFVPGSAGLTAILWFALMLALIFALARILRMICGAHPLFVAALTLVLLVPSMVLSDFLQRFLDIYPPGS</sequence>
<feature type="transmembrane region" description="Helical" evidence="1">
    <location>
        <begin position="76"/>
        <end position="100"/>
    </location>
</feature>
<keyword evidence="1" id="KW-0812">Transmembrane</keyword>
<evidence type="ECO:0008006" key="4">
    <source>
        <dbReference type="Google" id="ProtNLM"/>
    </source>
</evidence>
<accession>A0A2W4CG63</accession>
<feature type="transmembrane region" description="Helical" evidence="1">
    <location>
        <begin position="112"/>
        <end position="134"/>
    </location>
</feature>
<feature type="transmembrane region" description="Helical" evidence="1">
    <location>
        <begin position="140"/>
        <end position="157"/>
    </location>
</feature>
<comment type="caution">
    <text evidence="2">The sequence shown here is derived from an EMBL/GenBank/DDBJ whole genome shotgun (WGS) entry which is preliminary data.</text>
</comment>
<reference evidence="2 3" key="1">
    <citation type="journal article" date="2018" name="Sci. Rep.">
        <title>Rhizobium tumorigenes sp. nov., a novel plant tumorigenic bacterium isolated from cane gall tumors on thornless blackberry.</title>
        <authorList>
            <person name="Kuzmanovi N."/>
            <person name="Smalla K."/>
            <person name="Gronow S."/>
            <person name="PuBawska J."/>
        </authorList>
    </citation>
    <scope>NUCLEOTIDE SEQUENCE [LARGE SCALE GENOMIC DNA]</scope>
    <source>
        <strain evidence="2 3">CCBAU 85046</strain>
    </source>
</reference>
<keyword evidence="3" id="KW-1185">Reference proteome</keyword>
<dbReference type="EMBL" id="PCDP01000038">
    <property type="protein sequence ID" value="PZM12137.1"/>
    <property type="molecule type" value="Genomic_DNA"/>
</dbReference>
<dbReference type="OrthoDB" id="9811204at2"/>
<evidence type="ECO:0000313" key="2">
    <source>
        <dbReference type="EMBL" id="PZM12137.1"/>
    </source>
</evidence>
<name>A0A2W4CG63_9HYPH</name>
<dbReference type="Proteomes" id="UP000248925">
    <property type="component" value="Unassembled WGS sequence"/>
</dbReference>
<evidence type="ECO:0000256" key="1">
    <source>
        <dbReference type="SAM" id="Phobius"/>
    </source>
</evidence>
<evidence type="ECO:0000313" key="3">
    <source>
        <dbReference type="Proteomes" id="UP000248925"/>
    </source>
</evidence>
<keyword evidence="1" id="KW-0472">Membrane</keyword>
<organism evidence="2 3">
    <name type="scientific">Rhizobium tubonense</name>
    <dbReference type="NCBI Taxonomy" id="484088"/>
    <lineage>
        <taxon>Bacteria</taxon>
        <taxon>Pseudomonadati</taxon>
        <taxon>Pseudomonadota</taxon>
        <taxon>Alphaproteobacteria</taxon>
        <taxon>Hyphomicrobiales</taxon>
        <taxon>Rhizobiaceae</taxon>
        <taxon>Rhizobium/Agrobacterium group</taxon>
        <taxon>Rhizobium</taxon>
    </lineage>
</organism>
<protein>
    <recommendedName>
        <fullName evidence="4">Transmembrane protein</fullName>
    </recommendedName>
</protein>